<accession>A0AAJ0CKA8</accession>
<dbReference type="InterPro" id="IPR036291">
    <property type="entry name" value="NAD(P)-bd_dom_sf"/>
</dbReference>
<dbReference type="SUPFAM" id="SSF51735">
    <property type="entry name" value="NAD(P)-binding Rossmann-fold domains"/>
    <property type="match status" value="1"/>
</dbReference>
<evidence type="ECO:0000313" key="2">
    <source>
        <dbReference type="EMBL" id="KAK2594635.1"/>
    </source>
</evidence>
<evidence type="ECO:0000313" key="3">
    <source>
        <dbReference type="Proteomes" id="UP001251528"/>
    </source>
</evidence>
<organism evidence="2 3">
    <name type="scientific">Conoideocrella luteorostrata</name>
    <dbReference type="NCBI Taxonomy" id="1105319"/>
    <lineage>
        <taxon>Eukaryota</taxon>
        <taxon>Fungi</taxon>
        <taxon>Dikarya</taxon>
        <taxon>Ascomycota</taxon>
        <taxon>Pezizomycotina</taxon>
        <taxon>Sordariomycetes</taxon>
        <taxon>Hypocreomycetidae</taxon>
        <taxon>Hypocreales</taxon>
        <taxon>Clavicipitaceae</taxon>
        <taxon>Conoideocrella</taxon>
    </lineage>
</organism>
<dbReference type="GO" id="GO:0016491">
    <property type="term" value="F:oxidoreductase activity"/>
    <property type="evidence" value="ECO:0007669"/>
    <property type="project" value="InterPro"/>
</dbReference>
<keyword evidence="3" id="KW-1185">Reference proteome</keyword>
<dbReference type="InterPro" id="IPR020843">
    <property type="entry name" value="ER"/>
</dbReference>
<dbReference type="Pfam" id="PF13602">
    <property type="entry name" value="ADH_zinc_N_2"/>
    <property type="match status" value="1"/>
</dbReference>
<dbReference type="InterPro" id="IPR050700">
    <property type="entry name" value="YIM1/Zinc_Alcohol_DH_Fams"/>
</dbReference>
<dbReference type="EMBL" id="JASWJB010000161">
    <property type="protein sequence ID" value="KAK2594635.1"/>
    <property type="molecule type" value="Genomic_DNA"/>
</dbReference>
<dbReference type="Proteomes" id="UP001251528">
    <property type="component" value="Unassembled WGS sequence"/>
</dbReference>
<dbReference type="AlphaFoldDB" id="A0AAJ0CKA8"/>
<dbReference type="SUPFAM" id="SSF50129">
    <property type="entry name" value="GroES-like"/>
    <property type="match status" value="1"/>
</dbReference>
<dbReference type="Pfam" id="PF08240">
    <property type="entry name" value="ADH_N"/>
    <property type="match status" value="1"/>
</dbReference>
<dbReference type="SMART" id="SM00829">
    <property type="entry name" value="PKS_ER"/>
    <property type="match status" value="1"/>
</dbReference>
<protein>
    <recommendedName>
        <fullName evidence="1">Enoyl reductase (ER) domain-containing protein</fullName>
    </recommendedName>
</protein>
<sequence length="350" mass="37919">MTTMQAINVATYADPSAYRLSEVPRPDVTDPFDVVIHVHASSMNPVDVKKAAGAMKMVLKDSFPYKLGYDAAGVVTEIGSSVTRVNVGDEVYTRLPESHRDRYIARKPKSVSFEEAASLPLAAMTALQALRRYKGGSLSGKTVLVPAGLGGTGSYACQLAKNVFGAGKVITTVSTAKVAKVAELLGDGVVDEILDYTHTDPSTSIPEKSIDFMFDTTGQSMELLSRMVPETGTIVSIATLPSGKQMQDSYLKSSSSGSTKIPFVPGTLLNALDSWHKFRARRWKVHYEYMFLDANGKDLDELREHVDAQKLKPVVGLTVHFEDIEQVKKAALTLFHGKGATGKTVIRMAV</sequence>
<name>A0AAJ0CKA8_9HYPO</name>
<dbReference type="Gene3D" id="3.40.50.720">
    <property type="entry name" value="NAD(P)-binding Rossmann-like Domain"/>
    <property type="match status" value="1"/>
</dbReference>
<feature type="domain" description="Enoyl reductase (ER)" evidence="1">
    <location>
        <begin position="13"/>
        <end position="346"/>
    </location>
</feature>
<dbReference type="PANTHER" id="PTHR11695:SF294">
    <property type="entry name" value="RETICULON-4-INTERACTING PROTEIN 1, MITOCHONDRIAL"/>
    <property type="match status" value="1"/>
</dbReference>
<dbReference type="InterPro" id="IPR013154">
    <property type="entry name" value="ADH-like_N"/>
</dbReference>
<reference evidence="2" key="1">
    <citation type="submission" date="2023-06" db="EMBL/GenBank/DDBJ databases">
        <title>Conoideocrella luteorostrata (Hypocreales: Clavicipitaceae), a potential biocontrol fungus for elongate hemlock scale in United States Christmas tree production areas.</title>
        <authorList>
            <person name="Barrett H."/>
            <person name="Lovett B."/>
            <person name="Macias A.M."/>
            <person name="Stajich J.E."/>
            <person name="Kasson M.T."/>
        </authorList>
    </citation>
    <scope>NUCLEOTIDE SEQUENCE</scope>
    <source>
        <strain evidence="2">ARSEF 14590</strain>
    </source>
</reference>
<comment type="caution">
    <text evidence="2">The sequence shown here is derived from an EMBL/GenBank/DDBJ whole genome shotgun (WGS) entry which is preliminary data.</text>
</comment>
<dbReference type="PANTHER" id="PTHR11695">
    <property type="entry name" value="ALCOHOL DEHYDROGENASE RELATED"/>
    <property type="match status" value="1"/>
</dbReference>
<evidence type="ECO:0000259" key="1">
    <source>
        <dbReference type="SMART" id="SM00829"/>
    </source>
</evidence>
<gene>
    <name evidence="2" type="ORF">QQS21_007672</name>
</gene>
<proteinExistence type="predicted"/>
<dbReference type="InterPro" id="IPR011032">
    <property type="entry name" value="GroES-like_sf"/>
</dbReference>
<dbReference type="Gene3D" id="3.90.180.10">
    <property type="entry name" value="Medium-chain alcohol dehydrogenases, catalytic domain"/>
    <property type="match status" value="1"/>
</dbReference>
<dbReference type="CDD" id="cd05289">
    <property type="entry name" value="MDR_like_2"/>
    <property type="match status" value="1"/>
</dbReference>